<gene>
    <name evidence="6" type="ORF">NCTC11343_05118</name>
</gene>
<reference evidence="6 7" key="1">
    <citation type="submission" date="2018-06" db="EMBL/GenBank/DDBJ databases">
        <authorList>
            <consortium name="Pathogen Informatics"/>
            <person name="Doyle S."/>
        </authorList>
    </citation>
    <scope>NUCLEOTIDE SEQUENCE [LARGE SCALE GENOMIC DNA]</scope>
    <source>
        <strain evidence="6 7">NCTC11343</strain>
    </source>
</reference>
<dbReference type="NCBIfam" id="TIGR00374">
    <property type="entry name" value="flippase-like domain"/>
    <property type="match status" value="1"/>
</dbReference>
<dbReference type="PANTHER" id="PTHR40277">
    <property type="entry name" value="BLL5419 PROTEIN"/>
    <property type="match status" value="1"/>
</dbReference>
<keyword evidence="4" id="KW-1133">Transmembrane helix</keyword>
<evidence type="ECO:0000256" key="4">
    <source>
        <dbReference type="ARBA" id="ARBA00022989"/>
    </source>
</evidence>
<dbReference type="AlphaFoldDB" id="A0A2X2JIP6"/>
<dbReference type="Proteomes" id="UP000251241">
    <property type="component" value="Unassembled WGS sequence"/>
</dbReference>
<keyword evidence="5" id="KW-0472">Membrane</keyword>
<dbReference type="Pfam" id="PF03706">
    <property type="entry name" value="LPG_synthase_TM"/>
    <property type="match status" value="1"/>
</dbReference>
<dbReference type="EMBL" id="UAUU01000011">
    <property type="protein sequence ID" value="SPZ94152.1"/>
    <property type="molecule type" value="Genomic_DNA"/>
</dbReference>
<keyword evidence="2" id="KW-1003">Cell membrane</keyword>
<name>A0A2X2JIP6_SPHMU</name>
<comment type="subcellular location">
    <subcellularLocation>
        <location evidence="1">Cell membrane</location>
        <topology evidence="1">Multi-pass membrane protein</topology>
    </subcellularLocation>
</comment>
<dbReference type="GeneID" id="97179970"/>
<accession>A0A2X2JIP6</accession>
<evidence type="ECO:0000256" key="2">
    <source>
        <dbReference type="ARBA" id="ARBA00022475"/>
    </source>
</evidence>
<keyword evidence="3" id="KW-0812">Transmembrane</keyword>
<proteinExistence type="predicted"/>
<dbReference type="InterPro" id="IPR022791">
    <property type="entry name" value="L-PG_synthase/AglD"/>
</dbReference>
<dbReference type="GO" id="GO:0005886">
    <property type="term" value="C:plasma membrane"/>
    <property type="evidence" value="ECO:0007669"/>
    <property type="project" value="UniProtKB-SubCell"/>
</dbReference>
<evidence type="ECO:0000256" key="3">
    <source>
        <dbReference type="ARBA" id="ARBA00022692"/>
    </source>
</evidence>
<dbReference type="RefSeq" id="WP_070565502.1">
    <property type="nucleotide sequence ID" value="NZ_CP069793.1"/>
</dbReference>
<evidence type="ECO:0000313" key="7">
    <source>
        <dbReference type="Proteomes" id="UP000251241"/>
    </source>
</evidence>
<evidence type="ECO:0000256" key="1">
    <source>
        <dbReference type="ARBA" id="ARBA00004651"/>
    </source>
</evidence>
<protein>
    <submittedName>
        <fullName evidence="6">Putative membrane protein</fullName>
    </submittedName>
</protein>
<dbReference type="PANTHER" id="PTHR40277:SF1">
    <property type="entry name" value="BLL5419 PROTEIN"/>
    <property type="match status" value="1"/>
</dbReference>
<organism evidence="6 7">
    <name type="scientific">Sphingobacterium multivorum</name>
    <dbReference type="NCBI Taxonomy" id="28454"/>
    <lineage>
        <taxon>Bacteria</taxon>
        <taxon>Pseudomonadati</taxon>
        <taxon>Bacteroidota</taxon>
        <taxon>Sphingobacteriia</taxon>
        <taxon>Sphingobacteriales</taxon>
        <taxon>Sphingobacteriaceae</taxon>
        <taxon>Sphingobacterium</taxon>
    </lineage>
</organism>
<evidence type="ECO:0000256" key="5">
    <source>
        <dbReference type="ARBA" id="ARBA00023136"/>
    </source>
</evidence>
<evidence type="ECO:0000313" key="6">
    <source>
        <dbReference type="EMBL" id="SPZ94152.1"/>
    </source>
</evidence>
<sequence>MGKLTNPSQLIKGVFLLLILASITIFLAKSDLNALKKELSSVGYRFIVILFTTCAAYFLGTLAWWICLGPAKKKVNLLKLFAVRQIGETVGLFNPTSIIGGDLLKAQLITRYDIPLKEGLNSVAISRITAVLSQLTLFLIAMIWLIFSPLKNEIIRYAGPVIYMICMFLFLLMILILYWLIAAKSPSQTKASTATPFGKAQAHVQSLLWSVKDFYKHQNKVFWYSYLLFALHWIIGSLEFYYILKFLGVSVQPIHGLIVDMSVIVLKSIGAFIPGQLGIEEIANKLLLHMIGITGGSIWLSASLLRRGRQLTWVALGFIFYLCIKRKPVHVSI</sequence>